<evidence type="ECO:0000256" key="6">
    <source>
        <dbReference type="PIRNR" id="PIRNR001365"/>
    </source>
</evidence>
<evidence type="ECO:0000256" key="1">
    <source>
        <dbReference type="ARBA" id="ARBA00001446"/>
    </source>
</evidence>
<dbReference type="PANTHER" id="PTHR12128:SF19">
    <property type="entry name" value="5-DEHYDRO-4-DEOXYGLUCARATE DEHYDRATASE 2-RELATED"/>
    <property type="match status" value="1"/>
</dbReference>
<dbReference type="Pfam" id="PF00701">
    <property type="entry name" value="DHDPS"/>
    <property type="match status" value="1"/>
</dbReference>
<dbReference type="PANTHER" id="PTHR12128">
    <property type="entry name" value="DIHYDRODIPICOLINATE SYNTHASE"/>
    <property type="match status" value="1"/>
</dbReference>
<dbReference type="EMBL" id="JBHSIT010000005">
    <property type="protein sequence ID" value="MFC4909402.1"/>
    <property type="molecule type" value="Genomic_DNA"/>
</dbReference>
<proteinExistence type="inferred from homology"/>
<comment type="caution">
    <text evidence="7">The sequence shown here is derived from an EMBL/GenBank/DDBJ whole genome shotgun (WGS) entry which is preliminary data.</text>
</comment>
<comment type="similarity">
    <text evidence="3 5 6">Belongs to the DapA family.</text>
</comment>
<organism evidence="7 8">
    <name type="scientific">Actinomadura gamaensis</name>
    <dbReference type="NCBI Taxonomy" id="1763541"/>
    <lineage>
        <taxon>Bacteria</taxon>
        <taxon>Bacillati</taxon>
        <taxon>Actinomycetota</taxon>
        <taxon>Actinomycetes</taxon>
        <taxon>Streptosporangiales</taxon>
        <taxon>Thermomonosporaceae</taxon>
        <taxon>Actinomadura</taxon>
    </lineage>
</organism>
<keyword evidence="4 5" id="KW-0456">Lyase</keyword>
<comment type="pathway">
    <text evidence="2 5">Carbohydrate acid metabolism; D-glucarate degradation; 2,5-dioxopentanoate from D-glucarate: step 2/2.</text>
</comment>
<dbReference type="NCBIfam" id="NF002958">
    <property type="entry name" value="PRK03620.1"/>
    <property type="match status" value="1"/>
</dbReference>
<gene>
    <name evidence="7" type="ORF">ACFPCY_18925</name>
</gene>
<reference evidence="8" key="1">
    <citation type="journal article" date="2019" name="Int. J. Syst. Evol. Microbiol.">
        <title>The Global Catalogue of Microorganisms (GCM) 10K type strain sequencing project: providing services to taxonomists for standard genome sequencing and annotation.</title>
        <authorList>
            <consortium name="The Broad Institute Genomics Platform"/>
            <consortium name="The Broad Institute Genome Sequencing Center for Infectious Disease"/>
            <person name="Wu L."/>
            <person name="Ma J."/>
        </authorList>
    </citation>
    <scope>NUCLEOTIDE SEQUENCE [LARGE SCALE GENOMIC DNA]</scope>
    <source>
        <strain evidence="8">KLKA75</strain>
    </source>
</reference>
<accession>A0ABV9TYX8</accession>
<evidence type="ECO:0000313" key="7">
    <source>
        <dbReference type="EMBL" id="MFC4909402.1"/>
    </source>
</evidence>
<name>A0ABV9TYX8_9ACTN</name>
<dbReference type="InterPro" id="IPR017655">
    <property type="entry name" value="Dehydro-deoxyglucarate_dehyd"/>
</dbReference>
<dbReference type="SMART" id="SM01130">
    <property type="entry name" value="DHDPS"/>
    <property type="match status" value="1"/>
</dbReference>
<dbReference type="InterPro" id="IPR013785">
    <property type="entry name" value="Aldolase_TIM"/>
</dbReference>
<comment type="catalytic activity">
    <reaction evidence="1 5">
        <text>5-dehydro-4-deoxy-D-glucarate + H(+) = 2,5-dioxopentanoate + CO2 + H2O</text>
        <dbReference type="Rhea" id="RHEA:24608"/>
        <dbReference type="ChEBI" id="CHEBI:15377"/>
        <dbReference type="ChEBI" id="CHEBI:15378"/>
        <dbReference type="ChEBI" id="CHEBI:16526"/>
        <dbReference type="ChEBI" id="CHEBI:42819"/>
        <dbReference type="ChEBI" id="CHEBI:58136"/>
        <dbReference type="EC" id="4.2.1.41"/>
    </reaction>
</comment>
<dbReference type="InterPro" id="IPR002220">
    <property type="entry name" value="DapA-like"/>
</dbReference>
<evidence type="ECO:0000256" key="4">
    <source>
        <dbReference type="ARBA" id="ARBA00023239"/>
    </source>
</evidence>
<keyword evidence="8" id="KW-1185">Reference proteome</keyword>
<dbReference type="Gene3D" id="3.20.20.70">
    <property type="entry name" value="Aldolase class I"/>
    <property type="match status" value="1"/>
</dbReference>
<dbReference type="EC" id="4.2.1.41" evidence="5"/>
<evidence type="ECO:0000256" key="5">
    <source>
        <dbReference type="HAMAP-Rule" id="MF_00694"/>
    </source>
</evidence>
<dbReference type="PIRSF" id="PIRSF001365">
    <property type="entry name" value="DHDPS"/>
    <property type="match status" value="1"/>
</dbReference>
<protein>
    <recommendedName>
        <fullName evidence="5">Probable 5-dehydro-4-deoxyglucarate dehydratase</fullName>
        <ecNumber evidence="5">4.2.1.41</ecNumber>
    </recommendedName>
    <alternativeName>
        <fullName evidence="5">5-keto-4-deoxy-glucarate dehydratase</fullName>
        <shortName evidence="5">KDGDH</shortName>
    </alternativeName>
</protein>
<dbReference type="SUPFAM" id="SSF51569">
    <property type="entry name" value="Aldolase"/>
    <property type="match status" value="1"/>
</dbReference>
<dbReference type="Proteomes" id="UP001595872">
    <property type="component" value="Unassembled WGS sequence"/>
</dbReference>
<evidence type="ECO:0000313" key="8">
    <source>
        <dbReference type="Proteomes" id="UP001595872"/>
    </source>
</evidence>
<dbReference type="RefSeq" id="WP_378256889.1">
    <property type="nucleotide sequence ID" value="NZ_JBHSIT010000005.1"/>
</dbReference>
<evidence type="ECO:0000256" key="2">
    <source>
        <dbReference type="ARBA" id="ARBA00004983"/>
    </source>
</evidence>
<dbReference type="GO" id="GO:0047448">
    <property type="term" value="F:5-dehydro-4-deoxyglucarate dehydratase activity"/>
    <property type="evidence" value="ECO:0007669"/>
    <property type="project" value="UniProtKB-EC"/>
</dbReference>
<dbReference type="HAMAP" id="MF_00694">
    <property type="entry name" value="KDGDH"/>
    <property type="match status" value="1"/>
</dbReference>
<evidence type="ECO:0000256" key="3">
    <source>
        <dbReference type="ARBA" id="ARBA00007592"/>
    </source>
</evidence>
<sequence>MAPPPSVPSGTAAPAPGQALRDRLDGLLFFPVTAFGRDGGIDLPAYREHLRSRVDAGAVAVFAACGTGEFFSLDPDEYAAVVRAAVEEAARAANGPLPVVAGTGYGGALARRFARAAREAGADGLLAFPPYVADGGPEGLRAHYTALAADAGLPVILYQRDGVRFPPGLVADLAAVPDIVGFKDGRGDLELVRRIVGAVRDRHGDGALAYFNGMPTAELSAPAYRAAGVERYSSAAYAFAPDIAMAFHRAFRAGDETTAARLLDGFYRPLAELRDLGRGYAVSLVKAGVRLDGVDVGPVRPPLTEPPPAHLDRLAEIVTAGRALLAGPAPEGVAP</sequence>